<sequence length="419" mass="46274">MRLLITTAAFALASVVHAGPGGMQPDNATAEAAIHLMTFGSTDCNGPPQTGSPLEMENEQCINLHDPLSMVPMFWKGRRADWIDEVNKLHTHCKLEVFDQYNCNTHSRVVEYRNAVTDEQPKNFNKCLMPVHRESIKSARFICGPIENSEHLCTSILQHTLWSIEPTYGSAVPHVQEATYTGTLQVPASTPSVKVAPRGVALEHVAAAGESKGVWMLHPWSIGFMCYSCYTKKTNDYRKIECRSGKRFPIDCGPMPNVAIEGPTAYHTTTTVTTTGMTTTHSTSTAKTTTYKDDESSDSDKSTDCLPGEESVGLYGNVAKKSWHTPVKFPHPFLADTEACADAEWEKRGKQDEYIKIQHVHICYIKDHEDSKWLGLPTTVIHTATATKNTSRTFGHTTTSTSTATVGKATTTIIRHDQL</sequence>
<evidence type="ECO:0000256" key="2">
    <source>
        <dbReference type="SAM" id="SignalP"/>
    </source>
</evidence>
<evidence type="ECO:0000313" key="4">
    <source>
        <dbReference type="Proteomes" id="UP000758155"/>
    </source>
</evidence>
<dbReference type="EMBL" id="SWKV01000047">
    <property type="protein sequence ID" value="KAF3036850.1"/>
    <property type="molecule type" value="Genomic_DNA"/>
</dbReference>
<comment type="caution">
    <text evidence="3">The sequence shown here is derived from an EMBL/GenBank/DDBJ whole genome shotgun (WGS) entry which is preliminary data.</text>
</comment>
<reference evidence="3" key="1">
    <citation type="submission" date="2019-04" db="EMBL/GenBank/DDBJ databases">
        <title>Sequencing of skin fungus with MAO and IRED activity.</title>
        <authorList>
            <person name="Marsaioli A.J."/>
            <person name="Bonatto J.M.C."/>
            <person name="Reis Junior O."/>
        </authorList>
    </citation>
    <scope>NUCLEOTIDE SEQUENCE</scope>
    <source>
        <strain evidence="3">28M1</strain>
    </source>
</reference>
<name>A0A9P5BZ09_9PLEO</name>
<feature type="region of interest" description="Disordered" evidence="1">
    <location>
        <begin position="275"/>
        <end position="305"/>
    </location>
</feature>
<accession>A0A9P5BZ09</accession>
<evidence type="ECO:0000256" key="1">
    <source>
        <dbReference type="SAM" id="MobiDB-lite"/>
    </source>
</evidence>
<dbReference type="Proteomes" id="UP000758155">
    <property type="component" value="Unassembled WGS sequence"/>
</dbReference>
<organism evidence="3 4">
    <name type="scientific">Didymella heteroderae</name>
    <dbReference type="NCBI Taxonomy" id="1769908"/>
    <lineage>
        <taxon>Eukaryota</taxon>
        <taxon>Fungi</taxon>
        <taxon>Dikarya</taxon>
        <taxon>Ascomycota</taxon>
        <taxon>Pezizomycotina</taxon>
        <taxon>Dothideomycetes</taxon>
        <taxon>Pleosporomycetidae</taxon>
        <taxon>Pleosporales</taxon>
        <taxon>Pleosporineae</taxon>
        <taxon>Didymellaceae</taxon>
        <taxon>Didymella</taxon>
    </lineage>
</organism>
<dbReference type="OrthoDB" id="3691081at2759"/>
<dbReference type="AlphaFoldDB" id="A0A9P5BZ09"/>
<keyword evidence="4" id="KW-1185">Reference proteome</keyword>
<protein>
    <submittedName>
        <fullName evidence="3">Uncharacterized protein</fullName>
    </submittedName>
</protein>
<feature type="compositionally biased region" description="Low complexity" evidence="1">
    <location>
        <begin position="275"/>
        <end position="289"/>
    </location>
</feature>
<feature type="compositionally biased region" description="Basic and acidic residues" evidence="1">
    <location>
        <begin position="290"/>
        <end position="303"/>
    </location>
</feature>
<evidence type="ECO:0000313" key="3">
    <source>
        <dbReference type="EMBL" id="KAF3036850.1"/>
    </source>
</evidence>
<proteinExistence type="predicted"/>
<keyword evidence="2" id="KW-0732">Signal</keyword>
<feature type="signal peptide" evidence="2">
    <location>
        <begin position="1"/>
        <end position="18"/>
    </location>
</feature>
<feature type="chain" id="PRO_5040426726" evidence="2">
    <location>
        <begin position="19"/>
        <end position="419"/>
    </location>
</feature>
<gene>
    <name evidence="3" type="ORF">E8E12_008002</name>
</gene>